<name>A0AAD6Z3J3_9AGAR</name>
<evidence type="ECO:0000256" key="1">
    <source>
        <dbReference type="ARBA" id="ARBA00005964"/>
    </source>
</evidence>
<dbReference type="EMBL" id="JARIHO010000096">
    <property type="protein sequence ID" value="KAJ7305572.1"/>
    <property type="molecule type" value="Genomic_DNA"/>
</dbReference>
<keyword evidence="6" id="KW-1185">Reference proteome</keyword>
<comment type="caution">
    <text evidence="5">The sequence shown here is derived from an EMBL/GenBank/DDBJ whole genome shotgun (WGS) entry which is preliminary data.</text>
</comment>
<dbReference type="Pfam" id="PF00135">
    <property type="entry name" value="COesterase"/>
    <property type="match status" value="1"/>
</dbReference>
<keyword evidence="2 3" id="KW-0378">Hydrolase</keyword>
<proteinExistence type="inferred from homology"/>
<reference evidence="5" key="1">
    <citation type="submission" date="2023-03" db="EMBL/GenBank/DDBJ databases">
        <title>Massive genome expansion in bonnet fungi (Mycena s.s.) driven by repeated elements and novel gene families across ecological guilds.</title>
        <authorList>
            <consortium name="Lawrence Berkeley National Laboratory"/>
            <person name="Harder C.B."/>
            <person name="Miyauchi S."/>
            <person name="Viragh M."/>
            <person name="Kuo A."/>
            <person name="Thoen E."/>
            <person name="Andreopoulos B."/>
            <person name="Lu D."/>
            <person name="Skrede I."/>
            <person name="Drula E."/>
            <person name="Henrissat B."/>
            <person name="Morin E."/>
            <person name="Kohler A."/>
            <person name="Barry K."/>
            <person name="LaButti K."/>
            <person name="Morin E."/>
            <person name="Salamov A."/>
            <person name="Lipzen A."/>
            <person name="Mereny Z."/>
            <person name="Hegedus B."/>
            <person name="Baldrian P."/>
            <person name="Stursova M."/>
            <person name="Weitz H."/>
            <person name="Taylor A."/>
            <person name="Grigoriev I.V."/>
            <person name="Nagy L.G."/>
            <person name="Martin F."/>
            <person name="Kauserud H."/>
        </authorList>
    </citation>
    <scope>NUCLEOTIDE SEQUENCE</scope>
    <source>
        <strain evidence="5">CBHHK002</strain>
    </source>
</reference>
<feature type="domain" description="Carboxylesterase type B" evidence="4">
    <location>
        <begin position="26"/>
        <end position="503"/>
    </location>
</feature>
<evidence type="ECO:0000313" key="5">
    <source>
        <dbReference type="EMBL" id="KAJ7305572.1"/>
    </source>
</evidence>
<feature type="signal peptide" evidence="3">
    <location>
        <begin position="1"/>
        <end position="21"/>
    </location>
</feature>
<dbReference type="SUPFAM" id="SSF53474">
    <property type="entry name" value="alpha/beta-Hydrolases"/>
    <property type="match status" value="1"/>
</dbReference>
<dbReference type="Proteomes" id="UP001218218">
    <property type="component" value="Unassembled WGS sequence"/>
</dbReference>
<protein>
    <recommendedName>
        <fullName evidence="3">Carboxylic ester hydrolase</fullName>
        <ecNumber evidence="3">3.1.1.-</ecNumber>
    </recommendedName>
</protein>
<dbReference type="InterPro" id="IPR002018">
    <property type="entry name" value="CarbesteraseB"/>
</dbReference>
<accession>A0AAD6Z3J3</accession>
<comment type="similarity">
    <text evidence="1 3">Belongs to the type-B carboxylesterase/lipase family.</text>
</comment>
<dbReference type="GO" id="GO:0016787">
    <property type="term" value="F:hydrolase activity"/>
    <property type="evidence" value="ECO:0007669"/>
    <property type="project" value="UniProtKB-KW"/>
</dbReference>
<dbReference type="InterPro" id="IPR019826">
    <property type="entry name" value="Carboxylesterase_B_AS"/>
</dbReference>
<dbReference type="EC" id="3.1.1.-" evidence="3"/>
<organism evidence="5 6">
    <name type="scientific">Mycena albidolilacea</name>
    <dbReference type="NCBI Taxonomy" id="1033008"/>
    <lineage>
        <taxon>Eukaryota</taxon>
        <taxon>Fungi</taxon>
        <taxon>Dikarya</taxon>
        <taxon>Basidiomycota</taxon>
        <taxon>Agaricomycotina</taxon>
        <taxon>Agaricomycetes</taxon>
        <taxon>Agaricomycetidae</taxon>
        <taxon>Agaricales</taxon>
        <taxon>Marasmiineae</taxon>
        <taxon>Mycenaceae</taxon>
        <taxon>Mycena</taxon>
    </lineage>
</organism>
<dbReference type="PROSITE" id="PS00122">
    <property type="entry name" value="CARBOXYLESTERASE_B_1"/>
    <property type="match status" value="1"/>
</dbReference>
<evidence type="ECO:0000256" key="3">
    <source>
        <dbReference type="RuleBase" id="RU361235"/>
    </source>
</evidence>
<evidence type="ECO:0000313" key="6">
    <source>
        <dbReference type="Proteomes" id="UP001218218"/>
    </source>
</evidence>
<evidence type="ECO:0000259" key="4">
    <source>
        <dbReference type="Pfam" id="PF00135"/>
    </source>
</evidence>
<sequence length="544" mass="59071">MHSLLLTVLSSLTLRFTGVFAAPSGPTVSIPYGTFQGTTRENVTMFLGVPFAQAGRFEPPKTPKLLHGVQNASEFGPACPQQKTTPIPLGSPPTYPSVSEECLTLDVYKPALDPASKLPVLVYIFGGGWDIGNSRDVDMFPIVTRSLELDEPVIVVAINYRLTAFGFLASKEVSSAGISNLGLRDQIFALEWVQKHISAFGGDPARVVIGGQSAGAISSSLLLLSNKQKSNALFRGAVLLSGTAEVLPSLDDGQPDYDGLVAANNCTAASDTLDCLRRVPFDAFMATINKTPDLFSYRSLSLVWRPRVDGDLVLQDPLTSVSQGAYAKIPALVGNDDDEGTIFSFSAPNVTTDAEFLEYVHSNYLPTSTPEEIARIGTFYPEDPTKGAPFDTGTAYQVTPEYKRLSAFLSDFGFFAPRRFFLEHISRTQDAWSWLYKRGKDTELGAYHGIDLPFWFNGNAGEPTTGVDALINFINTLDPNRSSARLNARQPSIFWPKYKPSAGSSNSSLLTFSDPDKVNITADNFRVDAIEFLNGLLLKEALVG</sequence>
<dbReference type="AlphaFoldDB" id="A0AAD6Z3J3"/>
<dbReference type="PANTHER" id="PTHR11559">
    <property type="entry name" value="CARBOXYLESTERASE"/>
    <property type="match status" value="1"/>
</dbReference>
<feature type="chain" id="PRO_5041769808" description="Carboxylic ester hydrolase" evidence="3">
    <location>
        <begin position="22"/>
        <end position="544"/>
    </location>
</feature>
<keyword evidence="3" id="KW-0732">Signal</keyword>
<gene>
    <name evidence="5" type="ORF">DFH08DRAFT_1055049</name>
</gene>
<dbReference type="Gene3D" id="3.40.50.1820">
    <property type="entry name" value="alpha/beta hydrolase"/>
    <property type="match status" value="1"/>
</dbReference>
<dbReference type="InterPro" id="IPR029058">
    <property type="entry name" value="AB_hydrolase_fold"/>
</dbReference>
<dbReference type="InterPro" id="IPR050309">
    <property type="entry name" value="Type-B_Carboxylest/Lipase"/>
</dbReference>
<evidence type="ECO:0000256" key="2">
    <source>
        <dbReference type="ARBA" id="ARBA00022801"/>
    </source>
</evidence>